<dbReference type="Proteomes" id="UP001151760">
    <property type="component" value="Unassembled WGS sequence"/>
</dbReference>
<evidence type="ECO:0000313" key="2">
    <source>
        <dbReference type="EMBL" id="GJT71534.1"/>
    </source>
</evidence>
<name>A0ABQ5G800_9ASTR</name>
<dbReference type="EMBL" id="BQNB010018175">
    <property type="protein sequence ID" value="GJT71534.1"/>
    <property type="molecule type" value="Genomic_DNA"/>
</dbReference>
<reference evidence="2" key="1">
    <citation type="journal article" date="2022" name="Int. J. Mol. Sci.">
        <title>Draft Genome of Tanacetum Coccineum: Genomic Comparison of Closely Related Tanacetum-Family Plants.</title>
        <authorList>
            <person name="Yamashiro T."/>
            <person name="Shiraishi A."/>
            <person name="Nakayama K."/>
            <person name="Satake H."/>
        </authorList>
    </citation>
    <scope>NUCLEOTIDE SEQUENCE</scope>
</reference>
<feature type="non-terminal residue" evidence="2">
    <location>
        <position position="1"/>
    </location>
</feature>
<protein>
    <submittedName>
        <fullName evidence="2">Uncharacterized protein</fullName>
    </submittedName>
</protein>
<keyword evidence="3" id="KW-1185">Reference proteome</keyword>
<feature type="region of interest" description="Disordered" evidence="1">
    <location>
        <begin position="78"/>
        <end position="109"/>
    </location>
</feature>
<evidence type="ECO:0000256" key="1">
    <source>
        <dbReference type="SAM" id="MobiDB-lite"/>
    </source>
</evidence>
<feature type="compositionally biased region" description="Gly residues" evidence="1">
    <location>
        <begin position="79"/>
        <end position="88"/>
    </location>
</feature>
<accession>A0ABQ5G800</accession>
<reference evidence="2" key="2">
    <citation type="submission" date="2022-01" db="EMBL/GenBank/DDBJ databases">
        <authorList>
            <person name="Yamashiro T."/>
            <person name="Shiraishi A."/>
            <person name="Satake H."/>
            <person name="Nakayama K."/>
        </authorList>
    </citation>
    <scope>NUCLEOTIDE SEQUENCE</scope>
</reference>
<evidence type="ECO:0000313" key="3">
    <source>
        <dbReference type="Proteomes" id="UP001151760"/>
    </source>
</evidence>
<gene>
    <name evidence="2" type="ORF">Tco_1030820</name>
</gene>
<sequence>ANDICKESKRQIINAERFHMDSANADRCKEELPPLYADLRDSSWQRHRKDGVNLRKISRNVVVAVSMAVAAAAGNVVAGTGGGGGGGAVEEEEDGGRGGGVVVGCDKEK</sequence>
<comment type="caution">
    <text evidence="2">The sequence shown here is derived from an EMBL/GenBank/DDBJ whole genome shotgun (WGS) entry which is preliminary data.</text>
</comment>
<organism evidence="2 3">
    <name type="scientific">Tanacetum coccineum</name>
    <dbReference type="NCBI Taxonomy" id="301880"/>
    <lineage>
        <taxon>Eukaryota</taxon>
        <taxon>Viridiplantae</taxon>
        <taxon>Streptophyta</taxon>
        <taxon>Embryophyta</taxon>
        <taxon>Tracheophyta</taxon>
        <taxon>Spermatophyta</taxon>
        <taxon>Magnoliopsida</taxon>
        <taxon>eudicotyledons</taxon>
        <taxon>Gunneridae</taxon>
        <taxon>Pentapetalae</taxon>
        <taxon>asterids</taxon>
        <taxon>campanulids</taxon>
        <taxon>Asterales</taxon>
        <taxon>Asteraceae</taxon>
        <taxon>Asteroideae</taxon>
        <taxon>Anthemideae</taxon>
        <taxon>Anthemidinae</taxon>
        <taxon>Tanacetum</taxon>
    </lineage>
</organism>
<proteinExistence type="predicted"/>